<dbReference type="InParanoid" id="F6RF02"/>
<proteinExistence type="predicted"/>
<sequence length="186" mass="21341">MLSVHFLLQSFTVLLFAPKGYSYNGVKCNEDQTQTYGNFYYYYYSLYLTKSCSWSFIPPIESPNVEHVLLINMYGLHHGVTRSPPTVYLPNGTKFTSDLEHENSPPCFLLKKTHQTSCSEEQLKKYDCNNNTLVSISNQWPPQINATFGSITLELGYLFIPCIESTPQKDTVDTPIFSSWARKYCL</sequence>
<dbReference type="Ensembl" id="ENSCINT00000025401.2">
    <property type="protein sequence ID" value="ENSCINP00000025155.2"/>
    <property type="gene ID" value="ENSCING00000013781.2"/>
</dbReference>
<dbReference type="Proteomes" id="UP000008144">
    <property type="component" value="Chromosome 1"/>
</dbReference>
<reference evidence="3" key="1">
    <citation type="journal article" date="2002" name="Science">
        <title>The draft genome of Ciona intestinalis: insights into chordate and vertebrate origins.</title>
        <authorList>
            <person name="Dehal P."/>
            <person name="Satou Y."/>
            <person name="Campbell R.K."/>
            <person name="Chapman J."/>
            <person name="Degnan B."/>
            <person name="De Tomaso A."/>
            <person name="Davidson B."/>
            <person name="Di Gregorio A."/>
            <person name="Gelpke M."/>
            <person name="Goodstein D.M."/>
            <person name="Harafuji N."/>
            <person name="Hastings K.E."/>
            <person name="Ho I."/>
            <person name="Hotta K."/>
            <person name="Huang W."/>
            <person name="Kawashima T."/>
            <person name="Lemaire P."/>
            <person name="Martinez D."/>
            <person name="Meinertzhagen I.A."/>
            <person name="Necula S."/>
            <person name="Nonaka M."/>
            <person name="Putnam N."/>
            <person name="Rash S."/>
            <person name="Saiga H."/>
            <person name="Satake M."/>
            <person name="Terry A."/>
            <person name="Yamada L."/>
            <person name="Wang H.G."/>
            <person name="Awazu S."/>
            <person name="Azumi K."/>
            <person name="Boore J."/>
            <person name="Branno M."/>
            <person name="Chin-Bow S."/>
            <person name="DeSantis R."/>
            <person name="Doyle S."/>
            <person name="Francino P."/>
            <person name="Keys D.N."/>
            <person name="Haga S."/>
            <person name="Hayashi H."/>
            <person name="Hino K."/>
            <person name="Imai K.S."/>
            <person name="Inaba K."/>
            <person name="Kano S."/>
            <person name="Kobayashi K."/>
            <person name="Kobayashi M."/>
            <person name="Lee B.I."/>
            <person name="Makabe K.W."/>
            <person name="Manohar C."/>
            <person name="Matassi G."/>
            <person name="Medina M."/>
            <person name="Mochizuki Y."/>
            <person name="Mount S."/>
            <person name="Morishita T."/>
            <person name="Miura S."/>
            <person name="Nakayama A."/>
            <person name="Nishizaka S."/>
            <person name="Nomoto H."/>
            <person name="Ohta F."/>
            <person name="Oishi K."/>
            <person name="Rigoutsos I."/>
            <person name="Sano M."/>
            <person name="Sasaki A."/>
            <person name="Sasakura Y."/>
            <person name="Shoguchi E."/>
            <person name="Shin-i T."/>
            <person name="Spagnuolo A."/>
            <person name="Stainier D."/>
            <person name="Suzuki M.M."/>
            <person name="Tassy O."/>
            <person name="Takatori N."/>
            <person name="Tokuoka M."/>
            <person name="Yagi K."/>
            <person name="Yoshizaki F."/>
            <person name="Wada S."/>
            <person name="Zhang C."/>
            <person name="Hyatt P.D."/>
            <person name="Larimer F."/>
            <person name="Detter C."/>
            <person name="Doggett N."/>
            <person name="Glavina T."/>
            <person name="Hawkins T."/>
            <person name="Richardson P."/>
            <person name="Lucas S."/>
            <person name="Kohara Y."/>
            <person name="Levine M."/>
            <person name="Satoh N."/>
            <person name="Rokhsar D.S."/>
        </authorList>
    </citation>
    <scope>NUCLEOTIDE SEQUENCE [LARGE SCALE GENOMIC DNA]</scope>
</reference>
<organism evidence="2 3">
    <name type="scientific">Ciona intestinalis</name>
    <name type="common">Transparent sea squirt</name>
    <name type="synonym">Ascidia intestinalis</name>
    <dbReference type="NCBI Taxonomy" id="7719"/>
    <lineage>
        <taxon>Eukaryota</taxon>
        <taxon>Metazoa</taxon>
        <taxon>Chordata</taxon>
        <taxon>Tunicata</taxon>
        <taxon>Ascidiacea</taxon>
        <taxon>Phlebobranchia</taxon>
        <taxon>Cionidae</taxon>
        <taxon>Ciona</taxon>
    </lineage>
</organism>
<feature type="signal peptide" evidence="1">
    <location>
        <begin position="1"/>
        <end position="22"/>
    </location>
</feature>
<protein>
    <recommendedName>
        <fullName evidence="4">CUB domain-containing protein</fullName>
    </recommendedName>
</protein>
<evidence type="ECO:0000313" key="3">
    <source>
        <dbReference type="Proteomes" id="UP000008144"/>
    </source>
</evidence>
<feature type="chain" id="PRO_5003345528" description="CUB domain-containing protein" evidence="1">
    <location>
        <begin position="23"/>
        <end position="186"/>
    </location>
</feature>
<evidence type="ECO:0000256" key="1">
    <source>
        <dbReference type="SAM" id="SignalP"/>
    </source>
</evidence>
<reference evidence="2" key="3">
    <citation type="submission" date="2025-08" db="UniProtKB">
        <authorList>
            <consortium name="Ensembl"/>
        </authorList>
    </citation>
    <scope>IDENTIFICATION</scope>
</reference>
<keyword evidence="1" id="KW-0732">Signal</keyword>
<dbReference type="EMBL" id="EAAA01000081">
    <property type="status" value="NOT_ANNOTATED_CDS"/>
    <property type="molecule type" value="Genomic_DNA"/>
</dbReference>
<dbReference type="AlphaFoldDB" id="F6RF02"/>
<dbReference type="GeneTree" id="ENSGT00530000068168"/>
<evidence type="ECO:0000313" key="2">
    <source>
        <dbReference type="Ensembl" id="ENSCINP00000025155.2"/>
    </source>
</evidence>
<name>F6RF02_CIOIN</name>
<reference evidence="2" key="2">
    <citation type="journal article" date="2008" name="Genome Biol.">
        <title>Improved genome assembly and evidence-based global gene model set for the chordate Ciona intestinalis: new insight into intron and operon populations.</title>
        <authorList>
            <person name="Satou Y."/>
            <person name="Mineta K."/>
            <person name="Ogasawara M."/>
            <person name="Sasakura Y."/>
            <person name="Shoguchi E."/>
            <person name="Ueno K."/>
            <person name="Yamada L."/>
            <person name="Matsumoto J."/>
            <person name="Wasserscheid J."/>
            <person name="Dewar K."/>
            <person name="Wiley G.B."/>
            <person name="Macmil S.L."/>
            <person name="Roe B.A."/>
            <person name="Zeller R.W."/>
            <person name="Hastings K.E."/>
            <person name="Lemaire P."/>
            <person name="Lindquist E."/>
            <person name="Endo T."/>
            <person name="Hotta K."/>
            <person name="Inaba K."/>
        </authorList>
    </citation>
    <scope>NUCLEOTIDE SEQUENCE [LARGE SCALE GENOMIC DNA]</scope>
    <source>
        <strain evidence="2">wild type</strain>
    </source>
</reference>
<evidence type="ECO:0008006" key="4">
    <source>
        <dbReference type="Google" id="ProtNLM"/>
    </source>
</evidence>
<keyword evidence="3" id="KW-1185">Reference proteome</keyword>
<accession>F6RF02</accession>
<dbReference type="HOGENOM" id="CLU_1453911_0_0_1"/>
<reference evidence="2" key="4">
    <citation type="submission" date="2025-09" db="UniProtKB">
        <authorList>
            <consortium name="Ensembl"/>
        </authorList>
    </citation>
    <scope>IDENTIFICATION</scope>
</reference>